<evidence type="ECO:0000259" key="1">
    <source>
        <dbReference type="Pfam" id="PF26372"/>
    </source>
</evidence>
<dbReference type="Proteomes" id="UP000050996">
    <property type="component" value="Unassembled WGS sequence"/>
</dbReference>
<sequence length="61" mass="6920">MIKGGIIIEKEFDSSIIYDMNEYPDKNSGRCDNCDKGHFKSSVSEGKLIRECRNCGMKKSI</sequence>
<dbReference type="AlphaFoldDB" id="A0A0Q3SMZ0"/>
<dbReference type="EMBL" id="LJIX01000006">
    <property type="protein sequence ID" value="KQL20980.1"/>
    <property type="molecule type" value="Genomic_DNA"/>
</dbReference>
<dbReference type="InterPro" id="IPR058409">
    <property type="entry name" value="DUF8096"/>
</dbReference>
<protein>
    <recommendedName>
        <fullName evidence="1">DUF8096 domain-containing protein</fullName>
    </recommendedName>
</protein>
<keyword evidence="3" id="KW-1185">Reference proteome</keyword>
<dbReference type="PATRIC" id="fig|1637975.4.peg.4354"/>
<proteinExistence type="predicted"/>
<reference evidence="2 3" key="1">
    <citation type="submission" date="2015-09" db="EMBL/GenBank/DDBJ databases">
        <title>Genome sequencing project for genomic taxonomy and phylogenomics of Bacillus-like bacteria.</title>
        <authorList>
            <person name="Liu B."/>
            <person name="Wang J."/>
            <person name="Zhu Y."/>
            <person name="Liu G."/>
            <person name="Chen Q."/>
            <person name="Chen Z."/>
            <person name="Lan J."/>
            <person name="Che J."/>
            <person name="Ge C."/>
            <person name="Shi H."/>
            <person name="Pan Z."/>
            <person name="Liu X."/>
        </authorList>
    </citation>
    <scope>NUCLEOTIDE SEQUENCE [LARGE SCALE GENOMIC DNA]</scope>
    <source>
        <strain evidence="2 3">FJAT-18043</strain>
    </source>
</reference>
<name>A0A0Q3SMZ0_9BACI</name>
<gene>
    <name evidence="2" type="ORF">AN957_21945</name>
</gene>
<comment type="caution">
    <text evidence="2">The sequence shown here is derived from an EMBL/GenBank/DDBJ whole genome shotgun (WGS) entry which is preliminary data.</text>
</comment>
<organism evidence="2 3">
    <name type="scientific">Cytobacillus solani</name>
    <dbReference type="NCBI Taxonomy" id="1637975"/>
    <lineage>
        <taxon>Bacteria</taxon>
        <taxon>Bacillati</taxon>
        <taxon>Bacillota</taxon>
        <taxon>Bacilli</taxon>
        <taxon>Bacillales</taxon>
        <taxon>Bacillaceae</taxon>
        <taxon>Cytobacillus</taxon>
    </lineage>
</organism>
<evidence type="ECO:0000313" key="2">
    <source>
        <dbReference type="EMBL" id="KQL20980.1"/>
    </source>
</evidence>
<feature type="domain" description="DUF8096" evidence="1">
    <location>
        <begin position="16"/>
        <end position="59"/>
    </location>
</feature>
<evidence type="ECO:0000313" key="3">
    <source>
        <dbReference type="Proteomes" id="UP000050996"/>
    </source>
</evidence>
<accession>A0A0Q3SMZ0</accession>
<dbReference type="Pfam" id="PF26372">
    <property type="entry name" value="DUF8096"/>
    <property type="match status" value="1"/>
</dbReference>